<reference evidence="1" key="1">
    <citation type="submission" date="2020-05" db="EMBL/GenBank/DDBJ databases">
        <authorList>
            <person name="Chiriac C."/>
            <person name="Salcher M."/>
            <person name="Ghai R."/>
            <person name="Kavagutti S V."/>
        </authorList>
    </citation>
    <scope>NUCLEOTIDE SEQUENCE</scope>
</reference>
<dbReference type="AlphaFoldDB" id="A0A6J6SNI2"/>
<gene>
    <name evidence="1" type="ORF">UFOPK2802_00240</name>
    <name evidence="2" type="ORF">UFOPK3783_00674</name>
    <name evidence="3" type="ORF">UFOPK3948_00776</name>
</gene>
<proteinExistence type="predicted"/>
<sequence>MDLENFSDIDKKNLPKLKQYWEYLQTYRAQIDEEKLISSDISNIFTSPMELEE</sequence>
<dbReference type="EMBL" id="CAEZYX010000012">
    <property type="protein sequence ID" value="CAB4736225.1"/>
    <property type="molecule type" value="Genomic_DNA"/>
</dbReference>
<protein>
    <submittedName>
        <fullName evidence="1">Unannotated protein</fullName>
    </submittedName>
</protein>
<accession>A0A6J6SNI2</accession>
<dbReference type="EMBL" id="CAFBNI010000078">
    <property type="protein sequence ID" value="CAB4947578.1"/>
    <property type="molecule type" value="Genomic_DNA"/>
</dbReference>
<evidence type="ECO:0000313" key="2">
    <source>
        <dbReference type="EMBL" id="CAB4947578.1"/>
    </source>
</evidence>
<evidence type="ECO:0000313" key="3">
    <source>
        <dbReference type="EMBL" id="CAB4981729.1"/>
    </source>
</evidence>
<name>A0A6J6SNI2_9ZZZZ</name>
<organism evidence="1">
    <name type="scientific">freshwater metagenome</name>
    <dbReference type="NCBI Taxonomy" id="449393"/>
    <lineage>
        <taxon>unclassified sequences</taxon>
        <taxon>metagenomes</taxon>
        <taxon>ecological metagenomes</taxon>
    </lineage>
</organism>
<evidence type="ECO:0000313" key="1">
    <source>
        <dbReference type="EMBL" id="CAB4736225.1"/>
    </source>
</evidence>
<dbReference type="EMBL" id="CAFBOI010000096">
    <property type="protein sequence ID" value="CAB4981729.1"/>
    <property type="molecule type" value="Genomic_DNA"/>
</dbReference>